<proteinExistence type="predicted"/>
<dbReference type="EMBL" id="JACIFV010000006">
    <property type="protein sequence ID" value="MBB4192125.1"/>
    <property type="molecule type" value="Genomic_DNA"/>
</dbReference>
<sequence>MSLKLVVCFGLVLFVVAAVWWLRPERKDIIRPAQSALEQSNRTPAQGPQ</sequence>
<accession>A0A7W6Q9T5</accession>
<comment type="caution">
    <text evidence="1">The sequence shown here is derived from an EMBL/GenBank/DDBJ whole genome shotgun (WGS) entry which is preliminary data.</text>
</comment>
<evidence type="ECO:0000313" key="1">
    <source>
        <dbReference type="EMBL" id="MBB4192125.1"/>
    </source>
</evidence>
<organism evidence="1 2">
    <name type="scientific">Rhizobium aethiopicum</name>
    <dbReference type="NCBI Taxonomy" id="1138170"/>
    <lineage>
        <taxon>Bacteria</taxon>
        <taxon>Pseudomonadati</taxon>
        <taxon>Pseudomonadota</taxon>
        <taxon>Alphaproteobacteria</taxon>
        <taxon>Hyphomicrobiales</taxon>
        <taxon>Rhizobiaceae</taxon>
        <taxon>Rhizobium/Agrobacterium group</taxon>
        <taxon>Rhizobium</taxon>
    </lineage>
</organism>
<keyword evidence="2" id="KW-1185">Reference proteome</keyword>
<dbReference type="AlphaFoldDB" id="A0A7W6Q9T5"/>
<gene>
    <name evidence="1" type="ORF">GGD53_002282</name>
</gene>
<evidence type="ECO:0000313" key="2">
    <source>
        <dbReference type="Proteomes" id="UP000524492"/>
    </source>
</evidence>
<dbReference type="Proteomes" id="UP000524492">
    <property type="component" value="Unassembled WGS sequence"/>
</dbReference>
<protein>
    <submittedName>
        <fullName evidence="1">Uncharacterized protein</fullName>
    </submittedName>
</protein>
<reference evidence="1 2" key="1">
    <citation type="submission" date="2020-08" db="EMBL/GenBank/DDBJ databases">
        <title>Genomic Encyclopedia of Type Strains, Phase IV (KMG-V): Genome sequencing to study the core and pangenomes of soil and plant-associated prokaryotes.</title>
        <authorList>
            <person name="Whitman W."/>
        </authorList>
    </citation>
    <scope>NUCLEOTIDE SEQUENCE [LARGE SCALE GENOMIC DNA]</scope>
    <source>
        <strain evidence="1 2">SEMIA 4074</strain>
    </source>
</reference>
<name>A0A7W6Q9T5_9HYPH</name>